<dbReference type="EMBL" id="JAWZYT010003051">
    <property type="protein sequence ID" value="KAK4300458.1"/>
    <property type="molecule type" value="Genomic_DNA"/>
</dbReference>
<dbReference type="AlphaFoldDB" id="A0AAE1P2W0"/>
<name>A0AAE1P2W0_9EUCA</name>
<accession>A0AAE1P2W0</accession>
<gene>
    <name evidence="1" type="ORF">Pmani_027343</name>
</gene>
<dbReference type="Proteomes" id="UP001292094">
    <property type="component" value="Unassembled WGS sequence"/>
</dbReference>
<comment type="caution">
    <text evidence="1">The sequence shown here is derived from an EMBL/GenBank/DDBJ whole genome shotgun (WGS) entry which is preliminary data.</text>
</comment>
<sequence>MVRWNPPLQLSYTVLKICEEVANMHRAVPEDWKGLPHAVKKCNVKRLYSTPETISQGPLCSIQHLQ</sequence>
<evidence type="ECO:0000313" key="1">
    <source>
        <dbReference type="EMBL" id="KAK4300458.1"/>
    </source>
</evidence>
<protein>
    <submittedName>
        <fullName evidence="1">Uncharacterized protein</fullName>
    </submittedName>
</protein>
<keyword evidence="2" id="KW-1185">Reference proteome</keyword>
<evidence type="ECO:0000313" key="2">
    <source>
        <dbReference type="Proteomes" id="UP001292094"/>
    </source>
</evidence>
<proteinExistence type="predicted"/>
<reference evidence="1" key="1">
    <citation type="submission" date="2023-11" db="EMBL/GenBank/DDBJ databases">
        <title>Genome assemblies of two species of porcelain crab, Petrolisthes cinctipes and Petrolisthes manimaculis (Anomura: Porcellanidae).</title>
        <authorList>
            <person name="Angst P."/>
        </authorList>
    </citation>
    <scope>NUCLEOTIDE SEQUENCE</scope>
    <source>
        <strain evidence="1">PB745_02</strain>
        <tissue evidence="1">Gill</tissue>
    </source>
</reference>
<organism evidence="1 2">
    <name type="scientific">Petrolisthes manimaculis</name>
    <dbReference type="NCBI Taxonomy" id="1843537"/>
    <lineage>
        <taxon>Eukaryota</taxon>
        <taxon>Metazoa</taxon>
        <taxon>Ecdysozoa</taxon>
        <taxon>Arthropoda</taxon>
        <taxon>Crustacea</taxon>
        <taxon>Multicrustacea</taxon>
        <taxon>Malacostraca</taxon>
        <taxon>Eumalacostraca</taxon>
        <taxon>Eucarida</taxon>
        <taxon>Decapoda</taxon>
        <taxon>Pleocyemata</taxon>
        <taxon>Anomura</taxon>
        <taxon>Galatheoidea</taxon>
        <taxon>Porcellanidae</taxon>
        <taxon>Petrolisthes</taxon>
    </lineage>
</organism>